<dbReference type="Pfam" id="PF12790">
    <property type="entry name" value="T6SS-SciN"/>
    <property type="match status" value="1"/>
</dbReference>
<dbReference type="HOGENOM" id="CLU_1324852_0_0_6"/>
<dbReference type="PANTHER" id="PTHR37625">
    <property type="entry name" value="OUTER MEMBRANE LIPOPROTEIN-RELATED"/>
    <property type="match status" value="1"/>
</dbReference>
<feature type="compositionally biased region" description="Basic and acidic residues" evidence="1">
    <location>
        <begin position="1"/>
        <end position="15"/>
    </location>
</feature>
<sequence>MDVDRRKAVRGDRRPGRSPCAGSAPARRSLIPSVTARPLGWGVALLLCAWAAAGCTPRVELDMTAGPQLNPGPQGEPLSVLLRVYQLDDRTPFEDADRAALTRDDRAALGGWEQRRELVLQPGERKEVELEMADPAGYLAVAVFYLDEQAERWRLLEPLPESFLGMRPGQRITLALDGGALWAGSEAERRRAAWQREDVAGQRSAGL</sequence>
<evidence type="ECO:0000313" key="3">
    <source>
        <dbReference type="Proteomes" id="UP000000647"/>
    </source>
</evidence>
<dbReference type="InterPro" id="IPR017734">
    <property type="entry name" value="T6SS_SciN"/>
</dbReference>
<organism evidence="2 3">
    <name type="scientific">Halorhodospira halophila (strain DSM 244 / SL1)</name>
    <name type="common">Ectothiorhodospira halophila (strain DSM 244 / SL1)</name>
    <dbReference type="NCBI Taxonomy" id="349124"/>
    <lineage>
        <taxon>Bacteria</taxon>
        <taxon>Pseudomonadati</taxon>
        <taxon>Pseudomonadota</taxon>
        <taxon>Gammaproteobacteria</taxon>
        <taxon>Chromatiales</taxon>
        <taxon>Ectothiorhodospiraceae</taxon>
        <taxon>Halorhodospira</taxon>
    </lineage>
</organism>
<dbReference type="NCBIfam" id="TIGR03352">
    <property type="entry name" value="VI_chp_3"/>
    <property type="match status" value="1"/>
</dbReference>
<reference evidence="3" key="1">
    <citation type="submission" date="2006-12" db="EMBL/GenBank/DDBJ databases">
        <title>Complete sequence of Halorhodospira halophila SL1.</title>
        <authorList>
            <consortium name="US DOE Joint Genome Institute"/>
            <person name="Copeland A."/>
            <person name="Lucas S."/>
            <person name="Lapidus A."/>
            <person name="Barry K."/>
            <person name="Detter J.C."/>
            <person name="Glavina del Rio T."/>
            <person name="Hammon N."/>
            <person name="Israni S."/>
            <person name="Dalin E."/>
            <person name="Tice H."/>
            <person name="Pitluck S."/>
            <person name="Saunders E."/>
            <person name="Brettin T."/>
            <person name="Bruce D."/>
            <person name="Han C."/>
            <person name="Tapia R."/>
            <person name="Schmutz J."/>
            <person name="Larimer F."/>
            <person name="Land M."/>
            <person name="Hauser L."/>
            <person name="Kyrpides N."/>
            <person name="Mikhailova N."/>
            <person name="Hoff W."/>
            <person name="Richardson P."/>
        </authorList>
    </citation>
    <scope>NUCLEOTIDE SEQUENCE [LARGE SCALE GENOMIC DNA]</scope>
    <source>
        <strain evidence="3">DSM 244 / SL1</strain>
    </source>
</reference>
<evidence type="ECO:0008006" key="4">
    <source>
        <dbReference type="Google" id="ProtNLM"/>
    </source>
</evidence>
<evidence type="ECO:0000313" key="2">
    <source>
        <dbReference type="EMBL" id="ABM60960.1"/>
    </source>
</evidence>
<reference evidence="2 3" key="2">
    <citation type="journal article" date="2013" name="Stand. Genomic Sci.">
        <title>Complete genome sequence of Halorhodospira halophila SL1.</title>
        <authorList>
            <person name="Challacombe J.F."/>
            <person name="Majid S."/>
            <person name="Deole R."/>
            <person name="Brettin T.S."/>
            <person name="Bruce D."/>
            <person name="Delano S.F."/>
            <person name="Detter J.C."/>
            <person name="Gleasner C.D."/>
            <person name="Han C.S."/>
            <person name="Misra M."/>
            <person name="Reitenga K.G."/>
            <person name="Mikhailova N."/>
            <person name="Woyke T."/>
            <person name="Pitluck S."/>
            <person name="Nolan M."/>
            <person name="Land M.L."/>
            <person name="Saunders E."/>
            <person name="Tapia R."/>
            <person name="Lapidus A."/>
            <person name="Ivanova N."/>
            <person name="Hoff W.D."/>
        </authorList>
    </citation>
    <scope>NUCLEOTIDE SEQUENCE [LARGE SCALE GENOMIC DNA]</scope>
    <source>
        <strain evidence="3">DSM 244 / SL1</strain>
    </source>
</reference>
<protein>
    <recommendedName>
        <fullName evidence="4">Type VI secretion lipoprotein, VC_A0113 family</fullName>
    </recommendedName>
</protein>
<dbReference type="KEGG" id="hha:Hhal_0166"/>
<dbReference type="OrthoDB" id="5471061at2"/>
<dbReference type="EMBL" id="CP000544">
    <property type="protein sequence ID" value="ABM60960.1"/>
    <property type="molecule type" value="Genomic_DNA"/>
</dbReference>
<evidence type="ECO:0000256" key="1">
    <source>
        <dbReference type="SAM" id="MobiDB-lite"/>
    </source>
</evidence>
<name>A1WTE8_HALHL</name>
<dbReference type="InterPro" id="IPR038706">
    <property type="entry name" value="Type_VI_SciN-like_sf"/>
</dbReference>
<proteinExistence type="predicted"/>
<gene>
    <name evidence="2" type="ordered locus">Hhal_0166</name>
</gene>
<dbReference type="Gene3D" id="2.60.40.4150">
    <property type="entry name" value="Type VI secretion system, lipoprotein SciN"/>
    <property type="match status" value="1"/>
</dbReference>
<dbReference type="Proteomes" id="UP000000647">
    <property type="component" value="Chromosome"/>
</dbReference>
<dbReference type="STRING" id="349124.Hhal_0166"/>
<dbReference type="AlphaFoldDB" id="A1WTE8"/>
<dbReference type="eggNOG" id="COG3521">
    <property type="taxonomic scope" value="Bacteria"/>
</dbReference>
<keyword evidence="3" id="KW-1185">Reference proteome</keyword>
<feature type="region of interest" description="Disordered" evidence="1">
    <location>
        <begin position="1"/>
        <end position="25"/>
    </location>
</feature>
<accession>A1WTE8</accession>
<dbReference type="PANTHER" id="PTHR37625:SF4">
    <property type="entry name" value="OUTER MEMBRANE LIPOPROTEIN"/>
    <property type="match status" value="1"/>
</dbReference>